<dbReference type="AlphaFoldDB" id="A0A1G5UTX9"/>
<feature type="compositionally biased region" description="Low complexity" evidence="1">
    <location>
        <begin position="202"/>
        <end position="219"/>
    </location>
</feature>
<dbReference type="OrthoDB" id="78312at2157"/>
<dbReference type="RefSeq" id="WP_149730693.1">
    <property type="nucleotide sequence ID" value="NZ_FMXB01000001.1"/>
</dbReference>
<dbReference type="EMBL" id="FMXB01000001">
    <property type="protein sequence ID" value="SDA37070.1"/>
    <property type="molecule type" value="Genomic_DNA"/>
</dbReference>
<accession>A0A1G5UTX9</accession>
<dbReference type="Proteomes" id="UP000323439">
    <property type="component" value="Unassembled WGS sequence"/>
</dbReference>
<evidence type="ECO:0000313" key="5">
    <source>
        <dbReference type="Proteomes" id="UP000323439"/>
    </source>
</evidence>
<evidence type="ECO:0000313" key="4">
    <source>
        <dbReference type="EMBL" id="SDA37070.1"/>
    </source>
</evidence>
<keyword evidence="2" id="KW-0472">Membrane</keyword>
<evidence type="ECO:0000256" key="2">
    <source>
        <dbReference type="SAM" id="Phobius"/>
    </source>
</evidence>
<keyword evidence="5" id="KW-1185">Reference proteome</keyword>
<sequence>MAKYCKKCGAEIKDNALFCPQCGAKGDLAVKKSEDKKDKNKYLIIGLIAVVAILAAGVLYASGVFNSETPLQETNFGDFKMLAPVGSNYVETNSVPSYGDIGGFIILENGGKYKKEVYCIMVSTIEGKTTPSSVSLDRQEGDITIFKDNQGNDGYLVERKVGDYEFTLMGSDDKAMIKMLNSVQITNTNGLLSKSTPTVEQTSSTAAPTSSAPASSSPSSISILGGSFTTGSADADKTYARINVGTAHAGENVIVQIFYSRDGNALNNGNMVPASVHSDGYLEIASADAYKYYPDHATIKIYDSNSKLLTTKDVSLSPTSGTQTF</sequence>
<feature type="transmembrane region" description="Helical" evidence="2">
    <location>
        <begin position="42"/>
        <end position="65"/>
    </location>
</feature>
<keyword evidence="2" id="KW-1133">Transmembrane helix</keyword>
<feature type="compositionally biased region" description="Polar residues" evidence="1">
    <location>
        <begin position="192"/>
        <end position="201"/>
    </location>
</feature>
<keyword evidence="2" id="KW-0812">Transmembrane</keyword>
<proteinExistence type="predicted"/>
<feature type="domain" description="Zinc-ribbon" evidence="3">
    <location>
        <begin position="4"/>
        <end position="25"/>
    </location>
</feature>
<feature type="region of interest" description="Disordered" evidence="1">
    <location>
        <begin position="192"/>
        <end position="219"/>
    </location>
</feature>
<dbReference type="InterPro" id="IPR026870">
    <property type="entry name" value="Zinc_ribbon_dom"/>
</dbReference>
<gene>
    <name evidence="4" type="ORF">SAMN02910315_00033</name>
</gene>
<dbReference type="Pfam" id="PF13240">
    <property type="entry name" value="Zn_Ribbon_1"/>
    <property type="match status" value="1"/>
</dbReference>
<reference evidence="4 5" key="1">
    <citation type="submission" date="2016-10" db="EMBL/GenBank/DDBJ databases">
        <authorList>
            <person name="Varghese N."/>
            <person name="Submissions S."/>
        </authorList>
    </citation>
    <scope>NUCLEOTIDE SEQUENCE [LARGE SCALE GENOMIC DNA]</scope>
    <source>
        <strain evidence="4 5">DSM 16643</strain>
    </source>
</reference>
<protein>
    <submittedName>
        <fullName evidence="4">Zinc-ribbon domain-containing protein</fullName>
    </submittedName>
</protein>
<evidence type="ECO:0000256" key="1">
    <source>
        <dbReference type="SAM" id="MobiDB-lite"/>
    </source>
</evidence>
<name>A0A1G5UTX9_9EURY</name>
<organism evidence="4 5">
    <name type="scientific">Methanobrevibacter millerae</name>
    <dbReference type="NCBI Taxonomy" id="230361"/>
    <lineage>
        <taxon>Archaea</taxon>
        <taxon>Methanobacteriati</taxon>
        <taxon>Methanobacteriota</taxon>
        <taxon>Methanomada group</taxon>
        <taxon>Methanobacteria</taxon>
        <taxon>Methanobacteriales</taxon>
        <taxon>Methanobacteriaceae</taxon>
        <taxon>Methanobrevibacter</taxon>
    </lineage>
</organism>
<evidence type="ECO:0000259" key="3">
    <source>
        <dbReference type="Pfam" id="PF13240"/>
    </source>
</evidence>